<keyword evidence="7 10" id="KW-0521">NADP</keyword>
<feature type="binding site" evidence="10 11">
    <location>
        <position position="195"/>
    </location>
    <ligand>
        <name>Mg(2+)</name>
        <dbReference type="ChEBI" id="CHEBI:18420"/>
        <label>1</label>
    </ligand>
</feature>
<feature type="binding site" evidence="10">
    <location>
        <begin position="25"/>
        <end position="28"/>
    </location>
    <ligand>
        <name>NADP(+)</name>
        <dbReference type="ChEBI" id="CHEBI:58349"/>
    </ligand>
</feature>
<dbReference type="PANTHER" id="PTHR21371:SF1">
    <property type="entry name" value="KETOL-ACID REDUCTOISOMERASE, MITOCHONDRIAL"/>
    <property type="match status" value="1"/>
</dbReference>
<keyword evidence="6 10" id="KW-0460">Magnesium</keyword>
<feature type="binding site" evidence="10 11">
    <location>
        <position position="231"/>
    </location>
    <ligand>
        <name>Mg(2+)</name>
        <dbReference type="ChEBI" id="CHEBI:18420"/>
        <label>2</label>
    </ligand>
</feature>
<evidence type="ECO:0000256" key="8">
    <source>
        <dbReference type="ARBA" id="ARBA00023002"/>
    </source>
</evidence>
<feature type="binding site" evidence="10">
    <location>
        <position position="51"/>
    </location>
    <ligand>
        <name>NADP(+)</name>
        <dbReference type="ChEBI" id="CHEBI:58349"/>
    </ligand>
</feature>
<evidence type="ECO:0000313" key="15">
    <source>
        <dbReference type="Proteomes" id="UP001596174"/>
    </source>
</evidence>
<evidence type="ECO:0000256" key="10">
    <source>
        <dbReference type="HAMAP-Rule" id="MF_00435"/>
    </source>
</evidence>
<dbReference type="SUPFAM" id="SSF51735">
    <property type="entry name" value="NAD(P)-binding Rossmann-fold domains"/>
    <property type="match status" value="1"/>
</dbReference>
<dbReference type="EC" id="1.1.1.86" evidence="10"/>
<feature type="active site" evidence="10">
    <location>
        <position position="108"/>
    </location>
</feature>
<protein>
    <recommendedName>
        <fullName evidence="10">Ketol-acid reductoisomerase (NADP(+))</fullName>
        <shortName evidence="10">KARI</shortName>
        <ecNumber evidence="10">1.1.1.86</ecNumber>
    </recommendedName>
    <alternativeName>
        <fullName evidence="10">Acetohydroxy-acid isomeroreductase</fullName>
        <shortName evidence="10">AHIR</shortName>
    </alternativeName>
    <alternativeName>
        <fullName evidence="10">Alpha-keto-beta-hydroxylacyl reductoisomerase</fullName>
    </alternativeName>
</protein>
<feature type="domain" description="KARI C-terminal knotted" evidence="13">
    <location>
        <begin position="183"/>
        <end position="328"/>
    </location>
</feature>
<evidence type="ECO:0000259" key="12">
    <source>
        <dbReference type="PROSITE" id="PS51850"/>
    </source>
</evidence>
<organism evidence="14 15">
    <name type="scientific">Streptacidiphilus monticola</name>
    <dbReference type="NCBI Taxonomy" id="2161674"/>
    <lineage>
        <taxon>Bacteria</taxon>
        <taxon>Bacillati</taxon>
        <taxon>Actinomycetota</taxon>
        <taxon>Actinomycetes</taxon>
        <taxon>Kitasatosporales</taxon>
        <taxon>Streptomycetaceae</taxon>
        <taxon>Streptacidiphilus</taxon>
    </lineage>
</organism>
<keyword evidence="4 10" id="KW-0028">Amino-acid biosynthesis</keyword>
<dbReference type="HAMAP" id="MF_00435">
    <property type="entry name" value="IlvC"/>
    <property type="match status" value="1"/>
</dbReference>
<comment type="function">
    <text evidence="10">Involved in the biosynthesis of branched-chain amino acids (BCAA). Catalyzes an alkyl-migration followed by a ketol-acid reduction of (S)-2-acetolactate (S2AL) to yield (R)-2,3-dihydroxy-isovalerate. In the isomerase reaction, S2AL is rearranged via a Mg-dependent methyl migration to produce 3-hydroxy-3-methyl-2-ketobutyrate (HMKB). In the reductase reaction, this 2-ketoacid undergoes a metal-dependent reduction by NADPH to yield (R)-2,3-dihydroxy-isovalerate.</text>
</comment>
<feature type="binding site" evidence="10">
    <location>
        <position position="134"/>
    </location>
    <ligand>
        <name>NADP(+)</name>
        <dbReference type="ChEBI" id="CHEBI:58349"/>
    </ligand>
</feature>
<comment type="catalytic activity">
    <reaction evidence="10">
        <text>(2R,3R)-2,3-dihydroxy-3-methylpentanoate + NADP(+) = (S)-2-ethyl-2-hydroxy-3-oxobutanoate + NADPH + H(+)</text>
        <dbReference type="Rhea" id="RHEA:13493"/>
        <dbReference type="ChEBI" id="CHEBI:15378"/>
        <dbReference type="ChEBI" id="CHEBI:49256"/>
        <dbReference type="ChEBI" id="CHEBI:49258"/>
        <dbReference type="ChEBI" id="CHEBI:57783"/>
        <dbReference type="ChEBI" id="CHEBI:58349"/>
        <dbReference type="EC" id="1.1.1.86"/>
    </reaction>
</comment>
<proteinExistence type="inferred from homology"/>
<feature type="binding site" evidence="10">
    <location>
        <position position="53"/>
    </location>
    <ligand>
        <name>NADP(+)</name>
        <dbReference type="ChEBI" id="CHEBI:58349"/>
    </ligand>
</feature>
<evidence type="ECO:0000256" key="11">
    <source>
        <dbReference type="PROSITE-ProRule" id="PRU01198"/>
    </source>
</evidence>
<dbReference type="NCBIfam" id="NF004017">
    <property type="entry name" value="PRK05479.1"/>
    <property type="match status" value="1"/>
</dbReference>
<feature type="binding site" evidence="10 11">
    <location>
        <position position="191"/>
    </location>
    <ligand>
        <name>Mg(2+)</name>
        <dbReference type="ChEBI" id="CHEBI:18420"/>
        <label>2</label>
    </ligand>
</feature>
<dbReference type="RefSeq" id="WP_380580491.1">
    <property type="nucleotide sequence ID" value="NZ_JBHSQJ010000019.1"/>
</dbReference>
<evidence type="ECO:0000256" key="6">
    <source>
        <dbReference type="ARBA" id="ARBA00022842"/>
    </source>
</evidence>
<feature type="binding site" evidence="10 11">
    <location>
        <position position="227"/>
    </location>
    <ligand>
        <name>Mg(2+)</name>
        <dbReference type="ChEBI" id="CHEBI:18420"/>
        <label>2</label>
    </ligand>
</feature>
<evidence type="ECO:0000256" key="1">
    <source>
        <dbReference type="ARBA" id="ARBA00004864"/>
    </source>
</evidence>
<comment type="pathway">
    <text evidence="1 10">Amino-acid biosynthesis; L-valine biosynthesis; L-valine from pyruvate: step 2/4.</text>
</comment>
<dbReference type="InterPro" id="IPR008927">
    <property type="entry name" value="6-PGluconate_DH-like_C_sf"/>
</dbReference>
<comment type="pathway">
    <text evidence="2 10">Amino-acid biosynthesis; L-isoleucine biosynthesis; L-isoleucine from 2-oxobutanoate: step 2/4.</text>
</comment>
<feature type="binding site" evidence="10 11">
    <location>
        <position position="252"/>
    </location>
    <ligand>
        <name>substrate</name>
    </ligand>
</feature>
<reference evidence="15" key="1">
    <citation type="journal article" date="2019" name="Int. J. Syst. Evol. Microbiol.">
        <title>The Global Catalogue of Microorganisms (GCM) 10K type strain sequencing project: providing services to taxonomists for standard genome sequencing and annotation.</title>
        <authorList>
            <consortium name="The Broad Institute Genomics Platform"/>
            <consortium name="The Broad Institute Genome Sequencing Center for Infectious Disease"/>
            <person name="Wu L."/>
            <person name="Ma J."/>
        </authorList>
    </citation>
    <scope>NUCLEOTIDE SEQUENCE [LARGE SCALE GENOMIC DNA]</scope>
    <source>
        <strain evidence="15">JCM 4816</strain>
    </source>
</reference>
<keyword evidence="15" id="KW-1185">Reference proteome</keyword>
<evidence type="ECO:0000259" key="13">
    <source>
        <dbReference type="PROSITE" id="PS51851"/>
    </source>
</evidence>
<evidence type="ECO:0000256" key="4">
    <source>
        <dbReference type="ARBA" id="ARBA00022605"/>
    </source>
</evidence>
<dbReference type="InterPro" id="IPR000506">
    <property type="entry name" value="KARI_C"/>
</dbReference>
<keyword evidence="8 10" id="KW-0560">Oxidoreductase</keyword>
<dbReference type="NCBIfam" id="NF009940">
    <property type="entry name" value="PRK13403.1"/>
    <property type="match status" value="1"/>
</dbReference>
<name>A0ABW1FXV8_9ACTN</name>
<dbReference type="EMBL" id="JBHSQJ010000019">
    <property type="protein sequence ID" value="MFC5906758.1"/>
    <property type="molecule type" value="Genomic_DNA"/>
</dbReference>
<dbReference type="InterPro" id="IPR013023">
    <property type="entry name" value="KARI"/>
</dbReference>
<dbReference type="Pfam" id="PF07991">
    <property type="entry name" value="KARI_N"/>
    <property type="match status" value="1"/>
</dbReference>
<comment type="caution">
    <text evidence="14">The sequence shown here is derived from an EMBL/GenBank/DDBJ whole genome shotgun (WGS) entry which is preliminary data.</text>
</comment>
<evidence type="ECO:0000256" key="2">
    <source>
        <dbReference type="ARBA" id="ARBA00004885"/>
    </source>
</evidence>
<comment type="similarity">
    <text evidence="3 10 11">Belongs to the ketol-acid reductoisomerase family.</text>
</comment>
<evidence type="ECO:0000256" key="5">
    <source>
        <dbReference type="ARBA" id="ARBA00022723"/>
    </source>
</evidence>
<dbReference type="PROSITE" id="PS51850">
    <property type="entry name" value="KARI_N"/>
    <property type="match status" value="1"/>
</dbReference>
<keyword evidence="5 10" id="KW-0479">Metal-binding</keyword>
<evidence type="ECO:0000256" key="3">
    <source>
        <dbReference type="ARBA" id="ARBA00010318"/>
    </source>
</evidence>
<dbReference type="PROSITE" id="PS51851">
    <property type="entry name" value="KARI_C"/>
    <property type="match status" value="1"/>
</dbReference>
<evidence type="ECO:0000256" key="9">
    <source>
        <dbReference type="ARBA" id="ARBA00023304"/>
    </source>
</evidence>
<dbReference type="InterPro" id="IPR036291">
    <property type="entry name" value="NAD(P)-bd_dom_sf"/>
</dbReference>
<accession>A0ABW1FXV8</accession>
<feature type="binding site" evidence="10 11">
    <location>
        <position position="191"/>
    </location>
    <ligand>
        <name>Mg(2+)</name>
        <dbReference type="ChEBI" id="CHEBI:18420"/>
        <label>1</label>
    </ligand>
</feature>
<dbReference type="Proteomes" id="UP001596174">
    <property type="component" value="Unassembled WGS sequence"/>
</dbReference>
<dbReference type="Gene3D" id="6.10.240.10">
    <property type="match status" value="1"/>
</dbReference>
<dbReference type="Gene3D" id="3.40.50.720">
    <property type="entry name" value="NAD(P)-binding Rossmann-like Domain"/>
    <property type="match status" value="1"/>
</dbReference>
<comment type="cofactor">
    <cofactor evidence="10">
        <name>Mg(2+)</name>
        <dbReference type="ChEBI" id="CHEBI:18420"/>
    </cofactor>
    <text evidence="10">Binds 2 magnesium ions per subunit.</text>
</comment>
<dbReference type="PANTHER" id="PTHR21371">
    <property type="entry name" value="KETOL-ACID REDUCTOISOMERASE, MITOCHONDRIAL"/>
    <property type="match status" value="1"/>
</dbReference>
<dbReference type="NCBIfam" id="TIGR00465">
    <property type="entry name" value="ilvC"/>
    <property type="match status" value="1"/>
</dbReference>
<dbReference type="Pfam" id="PF01450">
    <property type="entry name" value="KARI_C"/>
    <property type="match status" value="1"/>
</dbReference>
<evidence type="ECO:0000256" key="7">
    <source>
        <dbReference type="ARBA" id="ARBA00022857"/>
    </source>
</evidence>
<dbReference type="SUPFAM" id="SSF48179">
    <property type="entry name" value="6-phosphogluconate dehydrogenase C-terminal domain-like"/>
    <property type="match status" value="1"/>
</dbReference>
<evidence type="ECO:0000313" key="14">
    <source>
        <dbReference type="EMBL" id="MFC5906758.1"/>
    </source>
</evidence>
<dbReference type="InterPro" id="IPR013116">
    <property type="entry name" value="KARI_N"/>
</dbReference>
<dbReference type="PIRSF" id="PIRSF000116">
    <property type="entry name" value="IlvC_gammaproteo"/>
    <property type="match status" value="1"/>
</dbReference>
<feature type="domain" description="KARI N-terminal Rossmann" evidence="12">
    <location>
        <begin position="2"/>
        <end position="182"/>
    </location>
</feature>
<dbReference type="InterPro" id="IPR014359">
    <property type="entry name" value="KARI_prok"/>
</dbReference>
<dbReference type="GO" id="GO:0004455">
    <property type="term" value="F:ketol-acid reductoisomerase activity"/>
    <property type="evidence" value="ECO:0007669"/>
    <property type="project" value="UniProtKB-EC"/>
</dbReference>
<comment type="caution">
    <text evidence="10">Lacks conserved residue(s) required for the propagation of feature annotation.</text>
</comment>
<keyword evidence="9 10" id="KW-0100">Branched-chain amino acid biosynthesis</keyword>
<sequence length="332" mass="36295">MAELFYDDDADLSIIQGRKVAVLGYGSQGHAHALSLRDSGVDVRVGLPETSKSRAKAEEQGLRVVTPAQAAEEADVIMILVPDPIQADVYKESVEPHLKDGDALFFGHGFNIRFDFIQPPANVDVALVAPKGPGHLVRRQYEEGRGVPCIVAVEQDATGKAFDLALSYAKGIGGTRAGVIKTTFTEETETDLFGEQAVLCGGASALVKAGFETLVEAGYQPEIAYFECLHELKLIVDLMYEGGLEKMRWSVSETAEWGDYVTGPRIVTDATKAEMKKVLGEIQDGTFANTWMAEYKAGLPKYNEYKKADSEHLLETTGKKLRKLMSWVDEEA</sequence>
<gene>
    <name evidence="10 14" type="primary">ilvC</name>
    <name evidence="14" type="ORF">ACFP3V_05955</name>
</gene>
<comment type="catalytic activity">
    <reaction evidence="10">
        <text>(2R)-2,3-dihydroxy-3-methylbutanoate + NADP(+) = (2S)-2-acetolactate + NADPH + H(+)</text>
        <dbReference type="Rhea" id="RHEA:22068"/>
        <dbReference type="ChEBI" id="CHEBI:15378"/>
        <dbReference type="ChEBI" id="CHEBI:49072"/>
        <dbReference type="ChEBI" id="CHEBI:57783"/>
        <dbReference type="ChEBI" id="CHEBI:58349"/>
        <dbReference type="ChEBI" id="CHEBI:58476"/>
        <dbReference type="EC" id="1.1.1.86"/>
    </reaction>
</comment>